<dbReference type="OrthoDB" id="205571at2157"/>
<gene>
    <name evidence="2" type="ORF">FEJ81_15000</name>
</gene>
<organism evidence="2 3">
    <name type="scientific">Natrinema versiforme</name>
    <dbReference type="NCBI Taxonomy" id="88724"/>
    <lineage>
        <taxon>Archaea</taxon>
        <taxon>Methanobacteriati</taxon>
        <taxon>Methanobacteriota</taxon>
        <taxon>Stenosarchaea group</taxon>
        <taxon>Halobacteria</taxon>
        <taxon>Halobacteriales</taxon>
        <taxon>Natrialbaceae</taxon>
        <taxon>Natrinema</taxon>
    </lineage>
</organism>
<protein>
    <submittedName>
        <fullName evidence="2">Uncharacterized protein</fullName>
    </submittedName>
</protein>
<evidence type="ECO:0000313" key="3">
    <source>
        <dbReference type="Proteomes" id="UP000302218"/>
    </source>
</evidence>
<dbReference type="RefSeq" id="WP_138246047.1">
    <property type="nucleotide sequence ID" value="NZ_CP040330.1"/>
</dbReference>
<dbReference type="Proteomes" id="UP000302218">
    <property type="component" value="Chromosome"/>
</dbReference>
<dbReference type="GeneID" id="40266607"/>
<evidence type="ECO:0000313" key="2">
    <source>
        <dbReference type="EMBL" id="QCS43593.1"/>
    </source>
</evidence>
<name>A0A4P8WMR3_9EURY</name>
<dbReference type="KEGG" id="nvr:FEJ81_15000"/>
<dbReference type="AlphaFoldDB" id="A0A4P8WMR3"/>
<feature type="coiled-coil region" evidence="1">
    <location>
        <begin position="13"/>
        <end position="47"/>
    </location>
</feature>
<reference evidence="3" key="1">
    <citation type="submission" date="2019-05" db="EMBL/GenBank/DDBJ databases">
        <title>Genome sequence and methylation pattern of the halophilic Archaeon Natrinema versiforme BOL5-4.</title>
        <authorList>
            <person name="DasSarma P."/>
            <person name="Anton B.P."/>
            <person name="DasSarma S.L."/>
            <person name="Martinez F.L."/>
            <person name="Guzman D."/>
            <person name="Roberts R.J."/>
            <person name="DasSarma S."/>
        </authorList>
    </citation>
    <scope>NUCLEOTIDE SEQUENCE [LARGE SCALE GENOMIC DNA]</scope>
    <source>
        <strain evidence="3">BOL5-4</strain>
    </source>
</reference>
<proteinExistence type="predicted"/>
<dbReference type="EMBL" id="CP040330">
    <property type="protein sequence ID" value="QCS43593.1"/>
    <property type="molecule type" value="Genomic_DNA"/>
</dbReference>
<evidence type="ECO:0000256" key="1">
    <source>
        <dbReference type="SAM" id="Coils"/>
    </source>
</evidence>
<accession>A0A4P8WMR3</accession>
<keyword evidence="1" id="KW-0175">Coiled coil</keyword>
<sequence>MGRRIRPNGARERRRLHRRLRALEADLEEQSQRLVRLENALRHIVRRTDDVSVGGPCQCGESLLIVTRRSLYCPQCSYRRTI</sequence>